<proteinExistence type="predicted"/>
<sequence length="118" mass="12790">MTNDQMAYLQRYGIDYAEAMDRFGGNEDLFVRLATKYLNDPHFHALEAAMAEGDAAAGEREAHSLKGVAGNLSFTQLYDLATRITDALRSDDLAGAQALMPELKQSHEAVVEALGGLA</sequence>
<name>A0A3N0J1A8_9ACTN</name>
<dbReference type="OrthoDB" id="1669200at2"/>
<dbReference type="InterPro" id="IPR008207">
    <property type="entry name" value="Sig_transdc_His_kin_Hpt_dom"/>
</dbReference>
<dbReference type="EMBL" id="PPTT01000005">
    <property type="protein sequence ID" value="RDB70509.1"/>
    <property type="molecule type" value="Genomic_DNA"/>
</dbReference>
<keyword evidence="1" id="KW-0597">Phosphoprotein</keyword>
<reference evidence="6" key="2">
    <citation type="submission" date="2018-05" db="EMBL/GenBank/DDBJ databases">
        <title>Genome Sequencing of selected type strains of the family Eggerthellaceae.</title>
        <authorList>
            <person name="Danylec N."/>
            <person name="Stoll D.A."/>
            <person name="Doetsch A."/>
            <person name="Huch M."/>
        </authorList>
    </citation>
    <scope>NUCLEOTIDE SEQUENCE [LARGE SCALE GENOMIC DNA]</scope>
    <source>
        <strain evidence="6">DSM 16107</strain>
    </source>
</reference>
<dbReference type="EMBL" id="QICC01000012">
    <property type="protein sequence ID" value="RNM42480.1"/>
    <property type="molecule type" value="Genomic_DNA"/>
</dbReference>
<dbReference type="Gene3D" id="1.20.120.160">
    <property type="entry name" value="HPT domain"/>
    <property type="match status" value="1"/>
</dbReference>
<evidence type="ECO:0000313" key="5">
    <source>
        <dbReference type="Proteomes" id="UP000253817"/>
    </source>
</evidence>
<dbReference type="AlphaFoldDB" id="A0A3N0J1A8"/>
<reference evidence="3 5" key="1">
    <citation type="journal article" date="2018" name="Elife">
        <title>Discovery and characterization of a prevalent human gut bacterial enzyme sufficient for the inactivation of a family of plant toxins.</title>
        <authorList>
            <person name="Koppel N."/>
            <person name="Bisanz J.E."/>
            <person name="Pandelia M.E."/>
            <person name="Turnbaugh P.J."/>
            <person name="Balskus E.P."/>
        </authorList>
    </citation>
    <scope>NUCLEOTIDE SEQUENCE [LARGE SCALE GENOMIC DNA]</scope>
    <source>
        <strain evidence="3 5">DSM 16107</strain>
    </source>
</reference>
<dbReference type="Proteomes" id="UP000270112">
    <property type="component" value="Unassembled WGS sequence"/>
</dbReference>
<organism evidence="4 6">
    <name type="scientific">Eggerthella sinensis</name>
    <dbReference type="NCBI Taxonomy" id="242230"/>
    <lineage>
        <taxon>Bacteria</taxon>
        <taxon>Bacillati</taxon>
        <taxon>Actinomycetota</taxon>
        <taxon>Coriobacteriia</taxon>
        <taxon>Eggerthellales</taxon>
        <taxon>Eggerthellaceae</taxon>
        <taxon>Eggerthella</taxon>
    </lineage>
</organism>
<comment type="caution">
    <text evidence="4">The sequence shown here is derived from an EMBL/GenBank/DDBJ whole genome shotgun (WGS) entry which is preliminary data.</text>
</comment>
<gene>
    <name evidence="3" type="ORF">C1876_04355</name>
    <name evidence="4" type="ORF">DMP09_04880</name>
</gene>
<dbReference type="InterPro" id="IPR036641">
    <property type="entry name" value="HPT_dom_sf"/>
</dbReference>
<dbReference type="Pfam" id="PF01627">
    <property type="entry name" value="Hpt"/>
    <property type="match status" value="1"/>
</dbReference>
<evidence type="ECO:0000259" key="2">
    <source>
        <dbReference type="PROSITE" id="PS50894"/>
    </source>
</evidence>
<feature type="modified residue" description="Phosphohistidine" evidence="1">
    <location>
        <position position="63"/>
    </location>
</feature>
<dbReference type="RefSeq" id="WP_114545537.1">
    <property type="nucleotide sequence ID" value="NZ_CALJMG010000105.1"/>
</dbReference>
<accession>A0A3N0J1A8</accession>
<keyword evidence="4" id="KW-0808">Transferase</keyword>
<dbReference type="GO" id="GO:0000160">
    <property type="term" value="P:phosphorelay signal transduction system"/>
    <property type="evidence" value="ECO:0007669"/>
    <property type="project" value="InterPro"/>
</dbReference>
<keyword evidence="5" id="KW-1185">Reference proteome</keyword>
<protein>
    <submittedName>
        <fullName evidence="4">Histidine kinase</fullName>
    </submittedName>
</protein>
<keyword evidence="4" id="KW-0418">Kinase</keyword>
<dbReference type="GO" id="GO:0016301">
    <property type="term" value="F:kinase activity"/>
    <property type="evidence" value="ECO:0007669"/>
    <property type="project" value="UniProtKB-KW"/>
</dbReference>
<dbReference type="SUPFAM" id="SSF47226">
    <property type="entry name" value="Histidine-containing phosphotransfer domain, HPT domain"/>
    <property type="match status" value="1"/>
</dbReference>
<feature type="domain" description="HPt" evidence="2">
    <location>
        <begin position="24"/>
        <end position="117"/>
    </location>
</feature>
<dbReference type="Proteomes" id="UP000253817">
    <property type="component" value="Unassembled WGS sequence"/>
</dbReference>
<evidence type="ECO:0000256" key="1">
    <source>
        <dbReference type="PROSITE-ProRule" id="PRU00110"/>
    </source>
</evidence>
<dbReference type="PROSITE" id="PS50894">
    <property type="entry name" value="HPT"/>
    <property type="match status" value="1"/>
</dbReference>
<reference evidence="4" key="3">
    <citation type="journal article" date="2019" name="Microbiol. Resour. Announc.">
        <title>Draft Genome Sequences of Type Strains of Gordonibacter faecihominis, Paraeggerthella hongkongensis, Parvibacter caecicola,Slackia equolifaciens, Slackia faecicanis, and Slackia isoflavoniconvertens.</title>
        <authorList>
            <person name="Danylec N."/>
            <person name="Stoll D.A."/>
            <person name="Dotsch A."/>
            <person name="Huch M."/>
        </authorList>
    </citation>
    <scope>NUCLEOTIDE SEQUENCE</scope>
    <source>
        <strain evidence="4">DSM 16107</strain>
    </source>
</reference>
<evidence type="ECO:0000313" key="3">
    <source>
        <dbReference type="EMBL" id="RDB70509.1"/>
    </source>
</evidence>
<evidence type="ECO:0000313" key="4">
    <source>
        <dbReference type="EMBL" id="RNM42480.1"/>
    </source>
</evidence>
<evidence type="ECO:0000313" key="6">
    <source>
        <dbReference type="Proteomes" id="UP000270112"/>
    </source>
</evidence>